<protein>
    <recommendedName>
        <fullName evidence="6">CUB domain-containing protein</fullName>
    </recommendedName>
</protein>
<keyword evidence="3" id="KW-0732">Signal</keyword>
<feature type="region of interest" description="Disordered" evidence="1">
    <location>
        <begin position="466"/>
        <end position="507"/>
    </location>
</feature>
<evidence type="ECO:0000313" key="4">
    <source>
        <dbReference type="EMBL" id="CAC5386764.1"/>
    </source>
</evidence>
<feature type="compositionally biased region" description="Polar residues" evidence="1">
    <location>
        <begin position="192"/>
        <end position="205"/>
    </location>
</feature>
<dbReference type="AlphaFoldDB" id="A0A6J8BV76"/>
<dbReference type="EMBL" id="CACVKT020003887">
    <property type="protein sequence ID" value="CAC5386764.1"/>
    <property type="molecule type" value="Genomic_DNA"/>
</dbReference>
<keyword evidence="2" id="KW-0472">Membrane</keyword>
<name>A0A6J8BV76_MYTCO</name>
<organism evidence="4 5">
    <name type="scientific">Mytilus coruscus</name>
    <name type="common">Sea mussel</name>
    <dbReference type="NCBI Taxonomy" id="42192"/>
    <lineage>
        <taxon>Eukaryota</taxon>
        <taxon>Metazoa</taxon>
        <taxon>Spiralia</taxon>
        <taxon>Lophotrochozoa</taxon>
        <taxon>Mollusca</taxon>
        <taxon>Bivalvia</taxon>
        <taxon>Autobranchia</taxon>
        <taxon>Pteriomorphia</taxon>
        <taxon>Mytilida</taxon>
        <taxon>Mytiloidea</taxon>
        <taxon>Mytilidae</taxon>
        <taxon>Mytilinae</taxon>
        <taxon>Mytilus</taxon>
    </lineage>
</organism>
<evidence type="ECO:0000313" key="5">
    <source>
        <dbReference type="Proteomes" id="UP000507470"/>
    </source>
</evidence>
<keyword evidence="2" id="KW-1133">Transmembrane helix</keyword>
<proteinExistence type="predicted"/>
<accession>A0A6J8BV76</accession>
<keyword evidence="2" id="KW-0812">Transmembrane</keyword>
<evidence type="ECO:0000256" key="2">
    <source>
        <dbReference type="SAM" id="Phobius"/>
    </source>
</evidence>
<evidence type="ECO:0000256" key="1">
    <source>
        <dbReference type="SAM" id="MobiDB-lite"/>
    </source>
</evidence>
<feature type="compositionally biased region" description="Basic and acidic residues" evidence="1">
    <location>
        <begin position="340"/>
        <end position="352"/>
    </location>
</feature>
<gene>
    <name evidence="4" type="ORF">MCOR_22165</name>
</gene>
<reference evidence="4 5" key="1">
    <citation type="submission" date="2020-06" db="EMBL/GenBank/DDBJ databases">
        <authorList>
            <person name="Li R."/>
            <person name="Bekaert M."/>
        </authorList>
    </citation>
    <scope>NUCLEOTIDE SEQUENCE [LARGE SCALE GENOMIC DNA]</scope>
    <source>
        <strain evidence="5">wild</strain>
    </source>
</reference>
<evidence type="ECO:0008006" key="6">
    <source>
        <dbReference type="Google" id="ProtNLM"/>
    </source>
</evidence>
<dbReference type="OrthoDB" id="6142076at2759"/>
<feature type="compositionally biased region" description="Polar residues" evidence="1">
    <location>
        <begin position="353"/>
        <end position="371"/>
    </location>
</feature>
<evidence type="ECO:0000256" key="3">
    <source>
        <dbReference type="SAM" id="SignalP"/>
    </source>
</evidence>
<keyword evidence="5" id="KW-1185">Reference proteome</keyword>
<feature type="compositionally biased region" description="Basic and acidic residues" evidence="1">
    <location>
        <begin position="489"/>
        <end position="507"/>
    </location>
</feature>
<sequence>MFVALLFLIGIFKVSCQSFCQTSAEKNDFKVATFCQNSVASGSSAIIDGYAAHGTDTDKTCPCSATVSIPNNGTSSLAFNAFFNLQPNYNGCGSSIDVRVNNSGQSTRIRCTIAGSITVNNGDNVLIDLKKESSPEDTRYCMRLQFSDPTATLIVNYGPTLKTNSSTIISTTVLGTSSTTKANVENNMSTSTTTKFDEISSTDMSSKLPETDSTTDSSTLSSMDEKYTTTMQMMLTDGDITSQTAQLLTKLTTMADTTVIETRTPTLIKQTTTSLTKTVSTPTSTQSPTSTASISTTIKTTSQLYKIESTTEHDISAKANKSSTEELKIDETTVAVRLTSPEKRNTKDERSTQTEQSTIPRQTTQMPGDTGSSKDDDIPIEVVAPVASVGGLIIVCVIICIVVGIRRNKTGKHKFSVVNFIWRNGCGCTEDTLPHSNTLVEKASTEIKNREKDTYVNPLYDDISLTGKSDRSDRDSMMQEIPSDDDSDDSYRLPESTKIDGELWTHL</sequence>
<feature type="compositionally biased region" description="Basic and acidic residues" evidence="1">
    <location>
        <begin position="468"/>
        <end position="477"/>
    </location>
</feature>
<feature type="transmembrane region" description="Helical" evidence="2">
    <location>
        <begin position="382"/>
        <end position="405"/>
    </location>
</feature>
<feature type="compositionally biased region" description="Low complexity" evidence="1">
    <location>
        <begin position="211"/>
        <end position="222"/>
    </location>
</feature>
<dbReference type="Proteomes" id="UP000507470">
    <property type="component" value="Unassembled WGS sequence"/>
</dbReference>
<feature type="chain" id="PRO_5026925609" description="CUB domain-containing protein" evidence="3">
    <location>
        <begin position="17"/>
        <end position="507"/>
    </location>
</feature>
<feature type="region of interest" description="Disordered" evidence="1">
    <location>
        <begin position="192"/>
        <end position="222"/>
    </location>
</feature>
<feature type="signal peptide" evidence="3">
    <location>
        <begin position="1"/>
        <end position="16"/>
    </location>
</feature>
<feature type="region of interest" description="Disordered" evidence="1">
    <location>
        <begin position="332"/>
        <end position="377"/>
    </location>
</feature>